<evidence type="ECO:0000313" key="10">
    <source>
        <dbReference type="Proteomes" id="UP000016638"/>
    </source>
</evidence>
<dbReference type="NCBIfam" id="TIGR02512">
    <property type="entry name" value="FeFe_hydrog_A"/>
    <property type="match status" value="1"/>
</dbReference>
<keyword evidence="2" id="KW-0479">Metal-binding</keyword>
<dbReference type="CDD" id="cd00207">
    <property type="entry name" value="fer2"/>
    <property type="match status" value="1"/>
</dbReference>
<dbReference type="InterPro" id="IPR017896">
    <property type="entry name" value="4Fe4S_Fe-S-bd"/>
</dbReference>
<dbReference type="InterPro" id="IPR013352">
    <property type="entry name" value="Fe_hydrogenase_subset"/>
</dbReference>
<dbReference type="Gene3D" id="3.40.950.10">
    <property type="entry name" value="Fe-only Hydrogenase (Larger Subunit), Chain L, domain 3"/>
    <property type="match status" value="1"/>
</dbReference>
<dbReference type="Pfam" id="PF02256">
    <property type="entry name" value="Fe_hyd_SSU"/>
    <property type="match status" value="1"/>
</dbReference>
<dbReference type="PROSITE" id="PS00198">
    <property type="entry name" value="4FE4S_FER_1"/>
    <property type="match status" value="1"/>
</dbReference>
<dbReference type="Proteomes" id="UP000016638">
    <property type="component" value="Unassembled WGS sequence"/>
</dbReference>
<dbReference type="SUPFAM" id="SSF54292">
    <property type="entry name" value="2Fe-2S ferredoxin-like"/>
    <property type="match status" value="1"/>
</dbReference>
<accession>U2T5N4</accession>
<feature type="domain" description="4Fe-4S His(Cys)3-ligated-type" evidence="8">
    <location>
        <begin position="94"/>
        <end position="133"/>
    </location>
</feature>
<keyword evidence="10" id="KW-1185">Reference proteome</keyword>
<dbReference type="InterPro" id="IPR036991">
    <property type="entry name" value="Fe_hydrogenase_ssu_sf"/>
</dbReference>
<keyword evidence="3" id="KW-0677">Repeat</keyword>
<feature type="domain" description="2Fe-2S ferredoxin-type" evidence="6">
    <location>
        <begin position="16"/>
        <end position="94"/>
    </location>
</feature>
<dbReference type="PROSITE" id="PS51379">
    <property type="entry name" value="4FE4S_FER_2"/>
    <property type="match status" value="2"/>
</dbReference>
<dbReference type="Pfam" id="PF10588">
    <property type="entry name" value="NADH-G_4Fe-4S_3"/>
    <property type="match status" value="1"/>
</dbReference>
<dbReference type="AlphaFoldDB" id="U2T5N4"/>
<dbReference type="Gene3D" id="4.10.260.20">
    <property type="entry name" value="Iron hydrogenase, small subunit"/>
    <property type="match status" value="1"/>
</dbReference>
<evidence type="ECO:0000256" key="3">
    <source>
        <dbReference type="ARBA" id="ARBA00022737"/>
    </source>
</evidence>
<protein>
    <submittedName>
        <fullName evidence="9">[FeFe] hydrogenase, group A</fullName>
        <ecNumber evidence="9">1.12.-.-</ecNumber>
    </submittedName>
</protein>
<keyword evidence="5" id="KW-0411">Iron-sulfur</keyword>
<dbReference type="PATRIC" id="fig|1125712.3.peg.1318"/>
<dbReference type="EC" id="1.12.-.-" evidence="9"/>
<evidence type="ECO:0000313" key="9">
    <source>
        <dbReference type="EMBL" id="ERL08359.1"/>
    </source>
</evidence>
<dbReference type="SMART" id="SM00902">
    <property type="entry name" value="Fe_hyd_SSU"/>
    <property type="match status" value="1"/>
</dbReference>
<evidence type="ECO:0000256" key="2">
    <source>
        <dbReference type="ARBA" id="ARBA00022723"/>
    </source>
</evidence>
<organism evidence="9 10">
    <name type="scientific">Olsenella profusa F0195</name>
    <dbReference type="NCBI Taxonomy" id="1125712"/>
    <lineage>
        <taxon>Bacteria</taxon>
        <taxon>Bacillati</taxon>
        <taxon>Actinomycetota</taxon>
        <taxon>Coriobacteriia</taxon>
        <taxon>Coriobacteriales</taxon>
        <taxon>Atopobiaceae</taxon>
        <taxon>Olsenella</taxon>
    </lineage>
</organism>
<dbReference type="Gene3D" id="3.30.70.20">
    <property type="match status" value="1"/>
</dbReference>
<reference evidence="9 10" key="1">
    <citation type="submission" date="2013-08" db="EMBL/GenBank/DDBJ databases">
        <authorList>
            <person name="Durkin A.S."/>
            <person name="Haft D.R."/>
            <person name="McCorrison J."/>
            <person name="Torralba M."/>
            <person name="Gillis M."/>
            <person name="Haft D.H."/>
            <person name="Methe B."/>
            <person name="Sutton G."/>
            <person name="Nelson K.E."/>
        </authorList>
    </citation>
    <scope>NUCLEOTIDE SEQUENCE [LARGE SCALE GENOMIC DNA]</scope>
    <source>
        <strain evidence="9 10">F0195</strain>
    </source>
</reference>
<dbReference type="RefSeq" id="WP_021726228.1">
    <property type="nucleotide sequence ID" value="NZ_AWEZ01000045.1"/>
</dbReference>
<dbReference type="GO" id="GO:0008901">
    <property type="term" value="F:ferredoxin hydrogenase activity"/>
    <property type="evidence" value="ECO:0007669"/>
    <property type="project" value="InterPro"/>
</dbReference>
<dbReference type="InterPro" id="IPR019574">
    <property type="entry name" value="NADH_UbQ_OxRdtase_Gsu_4Fe4S-bd"/>
</dbReference>
<dbReference type="InterPro" id="IPR003149">
    <property type="entry name" value="Fe_hydrogenase_ssu"/>
</dbReference>
<dbReference type="InterPro" id="IPR001041">
    <property type="entry name" value="2Fe-2S_ferredoxin-type"/>
</dbReference>
<dbReference type="InterPro" id="IPR009016">
    <property type="entry name" value="Fe_hydrogenase"/>
</dbReference>
<dbReference type="Gene3D" id="3.10.20.740">
    <property type="match status" value="1"/>
</dbReference>
<dbReference type="SUPFAM" id="SSF53920">
    <property type="entry name" value="Fe-only hydrogenase"/>
    <property type="match status" value="1"/>
</dbReference>
<dbReference type="InterPro" id="IPR036010">
    <property type="entry name" value="2Fe-2S_ferredoxin-like_sf"/>
</dbReference>
<feature type="domain" description="4Fe-4S ferredoxin-type" evidence="7">
    <location>
        <begin position="195"/>
        <end position="224"/>
    </location>
</feature>
<dbReference type="Pfam" id="PF13510">
    <property type="entry name" value="Fer2_4"/>
    <property type="match status" value="1"/>
</dbReference>
<dbReference type="PROSITE" id="PS51085">
    <property type="entry name" value="2FE2S_FER_2"/>
    <property type="match status" value="1"/>
</dbReference>
<comment type="caution">
    <text evidence="9">The sequence shown here is derived from an EMBL/GenBank/DDBJ whole genome shotgun (WGS) entry which is preliminary data.</text>
</comment>
<dbReference type="Pfam" id="PF02906">
    <property type="entry name" value="Fe_hyd_lg_C"/>
    <property type="match status" value="1"/>
</dbReference>
<dbReference type="Gene3D" id="3.40.50.1780">
    <property type="match status" value="1"/>
</dbReference>
<dbReference type="PROSITE" id="PS51839">
    <property type="entry name" value="4FE4S_HC3"/>
    <property type="match status" value="1"/>
</dbReference>
<sequence length="607" mass="66666">MVTQLTSHMNEGEAEEPVTLVVDGTRVTVPRSATILEACRQAGQDVPTLCFLKGINEIGSCRICMVEVEGSERLVASCNNYVAEGMVIHTNSPKVRLARRENTRLLLSQHDVECPTCTRSDSCHLLDIATSLGVIGKPRQQMLMHSPWPQGFPLIRDNDKCIRCMRCIQVCDKMQSSHVWDITNRATHTFVDVARGADINDVDCTLCGQCITHCPTGALRERDDVERVYDALADPTVTTIVQIAPSVRTSWGDFWGLDDEQATIEHLVAALRPMGFDYVVNTDFSADLTIMEESAELLVHMRRNASGEGSGYPMFTSCCPGWVRFCKAHYPQLVDGLSTSKSPQGMFGAVVKSYYAERLGIDPHRIFCLSIMPCLAKKAEVAYPNLNDACGDPDMDCSLTVREIVRMLRADHVDVFALKPEPFDEPLGYGSGAGIIFGATGGVMEAALRTAYHVVTGEAPKSDMFEDVRGLEGWKEATFDMAGTEVRVAVASGLGNARRLCDAIVAGEASYDFVEVMACPGGCVGGGGQPIHEGEELAGARGQVLYGLDRHETYRNSYENPSIVQCYEEYFGEPLSERAEELLHTDQHGWLMPAEWIRQAEEAPTAE</sequence>
<dbReference type="Pfam" id="PF12838">
    <property type="entry name" value="Fer4_7"/>
    <property type="match status" value="1"/>
</dbReference>
<dbReference type="STRING" id="1125712.HMPREF1316_0191"/>
<evidence type="ECO:0000256" key="5">
    <source>
        <dbReference type="ARBA" id="ARBA00023014"/>
    </source>
</evidence>
<keyword evidence="4" id="KW-0408">Iron</keyword>
<dbReference type="eggNOG" id="COG4624">
    <property type="taxonomic scope" value="Bacteria"/>
</dbReference>
<keyword evidence="1" id="KW-0004">4Fe-4S</keyword>
<dbReference type="SMART" id="SM00929">
    <property type="entry name" value="NADH-G_4Fe-4S_3"/>
    <property type="match status" value="1"/>
</dbReference>
<evidence type="ECO:0000256" key="4">
    <source>
        <dbReference type="ARBA" id="ARBA00023004"/>
    </source>
</evidence>
<dbReference type="GO" id="GO:0051539">
    <property type="term" value="F:4 iron, 4 sulfur cluster binding"/>
    <property type="evidence" value="ECO:0007669"/>
    <property type="project" value="UniProtKB-KW"/>
</dbReference>
<gene>
    <name evidence="9" type="ORF">HMPREF1316_0191</name>
</gene>
<evidence type="ECO:0000259" key="7">
    <source>
        <dbReference type="PROSITE" id="PS51379"/>
    </source>
</evidence>
<evidence type="ECO:0000259" key="8">
    <source>
        <dbReference type="PROSITE" id="PS51839"/>
    </source>
</evidence>
<dbReference type="SUPFAM" id="SSF54862">
    <property type="entry name" value="4Fe-4S ferredoxins"/>
    <property type="match status" value="1"/>
</dbReference>
<name>U2T5N4_9ACTN</name>
<dbReference type="InterPro" id="IPR017900">
    <property type="entry name" value="4Fe4S_Fe_S_CS"/>
</dbReference>
<dbReference type="eggNOG" id="COG3383">
    <property type="taxonomic scope" value="Bacteria"/>
</dbReference>
<proteinExistence type="predicted"/>
<keyword evidence="9" id="KW-0560">Oxidoreductase</keyword>
<evidence type="ECO:0000259" key="6">
    <source>
        <dbReference type="PROSITE" id="PS51085"/>
    </source>
</evidence>
<dbReference type="InterPro" id="IPR004108">
    <property type="entry name" value="Fe_hydrogenase_lsu_C"/>
</dbReference>
<dbReference type="GO" id="GO:0005506">
    <property type="term" value="F:iron ion binding"/>
    <property type="evidence" value="ECO:0007669"/>
    <property type="project" value="InterPro"/>
</dbReference>
<dbReference type="FunFam" id="3.30.70.20:FF:000035">
    <property type="entry name" value="Iron hydrogenase 1"/>
    <property type="match status" value="1"/>
</dbReference>
<dbReference type="InterPro" id="IPR050340">
    <property type="entry name" value="Cytosolic_Fe-S_CAF"/>
</dbReference>
<evidence type="ECO:0000256" key="1">
    <source>
        <dbReference type="ARBA" id="ARBA00022485"/>
    </source>
</evidence>
<feature type="domain" description="4Fe-4S ferredoxin-type" evidence="7">
    <location>
        <begin position="151"/>
        <end position="182"/>
    </location>
</feature>
<dbReference type="PANTHER" id="PTHR11615">
    <property type="entry name" value="NITRATE, FORMATE, IRON DEHYDROGENASE"/>
    <property type="match status" value="1"/>
</dbReference>
<dbReference type="EMBL" id="AWEZ01000045">
    <property type="protein sequence ID" value="ERL08359.1"/>
    <property type="molecule type" value="Genomic_DNA"/>
</dbReference>